<evidence type="ECO:0008006" key="3">
    <source>
        <dbReference type="Google" id="ProtNLM"/>
    </source>
</evidence>
<organism evidence="1 2">
    <name type="scientific">Streptomyces turgidiscabies</name>
    <dbReference type="NCBI Taxonomy" id="85558"/>
    <lineage>
        <taxon>Bacteria</taxon>
        <taxon>Bacillati</taxon>
        <taxon>Actinomycetota</taxon>
        <taxon>Actinomycetes</taxon>
        <taxon>Kitasatosporales</taxon>
        <taxon>Streptomycetaceae</taxon>
        <taxon>Streptomyces</taxon>
    </lineage>
</organism>
<dbReference type="Proteomes" id="UP001223072">
    <property type="component" value="Unassembled WGS sequence"/>
</dbReference>
<evidence type="ECO:0000313" key="1">
    <source>
        <dbReference type="EMBL" id="MDQ0937623.1"/>
    </source>
</evidence>
<dbReference type="RefSeq" id="WP_307630836.1">
    <property type="nucleotide sequence ID" value="NZ_JAUSZS010000008.1"/>
</dbReference>
<gene>
    <name evidence="1" type="ORF">QFZ49_007598</name>
</gene>
<proteinExistence type="predicted"/>
<protein>
    <recommendedName>
        <fullName evidence="3">ATP-dependent DNA ligase</fullName>
    </recommendedName>
</protein>
<keyword evidence="2" id="KW-1185">Reference proteome</keyword>
<sequence length="52" mass="5594">MLADVGPPIEPVWSTADRDEALLWYAALEGRGVEGIVAKQLRSADKAGRGRT</sequence>
<name>A0ABU0S0M6_9ACTN</name>
<dbReference type="EMBL" id="JAUSZS010000008">
    <property type="protein sequence ID" value="MDQ0937623.1"/>
    <property type="molecule type" value="Genomic_DNA"/>
</dbReference>
<comment type="caution">
    <text evidence="1">The sequence shown here is derived from an EMBL/GenBank/DDBJ whole genome shotgun (WGS) entry which is preliminary data.</text>
</comment>
<evidence type="ECO:0000313" key="2">
    <source>
        <dbReference type="Proteomes" id="UP001223072"/>
    </source>
</evidence>
<reference evidence="1 2" key="1">
    <citation type="submission" date="2023-07" db="EMBL/GenBank/DDBJ databases">
        <title>Comparative genomics of wheat-associated soil bacteria to identify genetic determinants of phenazine resistance.</title>
        <authorList>
            <person name="Mouncey N."/>
        </authorList>
    </citation>
    <scope>NUCLEOTIDE SEQUENCE [LARGE SCALE GENOMIC DNA]</scope>
    <source>
        <strain evidence="1 2">W2I16</strain>
    </source>
</reference>
<accession>A0ABU0S0M6</accession>